<dbReference type="GO" id="GO:0032418">
    <property type="term" value="P:lysosome localization"/>
    <property type="evidence" value="ECO:0007669"/>
    <property type="project" value="InterPro"/>
</dbReference>
<dbReference type="PANTHER" id="PTHR31634:SF2">
    <property type="entry name" value="BLOC-1-RELATED COMPLEX SUBUNIT 5"/>
    <property type="match status" value="1"/>
</dbReference>
<evidence type="ECO:0000256" key="5">
    <source>
        <dbReference type="ARBA" id="ARBA00023228"/>
    </source>
</evidence>
<dbReference type="Pfam" id="PF10158">
    <property type="entry name" value="LOH1CR12"/>
    <property type="match status" value="1"/>
</dbReference>
<evidence type="ECO:0000256" key="2">
    <source>
        <dbReference type="ARBA" id="ARBA00010235"/>
    </source>
</evidence>
<keyword evidence="4" id="KW-0472">Membrane</keyword>
<accession>A0A1Y2AK37</accession>
<dbReference type="GO" id="GO:0072384">
    <property type="term" value="P:organelle transport along microtubule"/>
    <property type="evidence" value="ECO:0007669"/>
    <property type="project" value="TreeGrafter"/>
</dbReference>
<dbReference type="InterPro" id="IPR018780">
    <property type="entry name" value="TBORCS5"/>
</dbReference>
<dbReference type="GO" id="GO:0099078">
    <property type="term" value="C:BORC complex"/>
    <property type="evidence" value="ECO:0007669"/>
    <property type="project" value="TreeGrafter"/>
</dbReference>
<sequence length="185" mass="21671">MKEDPNEKIIVVNQKKDEQKVEPELETLNNIEKVQPLLSTMDNVNWNNIFLTRKNNQTIPETLNPQSFIKFFERYQNYIMKCSQTVIKDQNLLSENFKQLLIYCNDIDGNVSQRLTQTKQVGDQLIGNELISKVESNIEKTQILISDIISKIDKLDEVIPDELKIKNNPDKYSRIHKLKETHNLL</sequence>
<evidence type="ECO:0000256" key="6">
    <source>
        <dbReference type="ARBA" id="ARBA00023288"/>
    </source>
</evidence>
<dbReference type="Proteomes" id="UP000193920">
    <property type="component" value="Unassembled WGS sequence"/>
</dbReference>
<dbReference type="EMBL" id="MCOG01000240">
    <property type="protein sequence ID" value="ORY22929.1"/>
    <property type="molecule type" value="Genomic_DNA"/>
</dbReference>
<reference evidence="7 8" key="1">
    <citation type="submission" date="2016-08" db="EMBL/GenBank/DDBJ databases">
        <title>A Parts List for Fungal Cellulosomes Revealed by Comparative Genomics.</title>
        <authorList>
            <consortium name="DOE Joint Genome Institute"/>
            <person name="Haitjema C.H."/>
            <person name="Gilmore S.P."/>
            <person name="Henske J.K."/>
            <person name="Solomon K.V."/>
            <person name="De Groot R."/>
            <person name="Kuo A."/>
            <person name="Mondo S.J."/>
            <person name="Salamov A.A."/>
            <person name="Labutti K."/>
            <person name="Zhao Z."/>
            <person name="Chiniquy J."/>
            <person name="Barry K."/>
            <person name="Brewer H.M."/>
            <person name="Purvine S.O."/>
            <person name="Wright A.T."/>
            <person name="Boxma B."/>
            <person name="Van Alen T."/>
            <person name="Hackstein J.H."/>
            <person name="Baker S.E."/>
            <person name="Grigoriev I.V."/>
            <person name="O'Malley M.A."/>
        </authorList>
    </citation>
    <scope>NUCLEOTIDE SEQUENCE [LARGE SCALE GENOMIC DNA]</scope>
    <source>
        <strain evidence="7 8">G1</strain>
    </source>
</reference>
<keyword evidence="5" id="KW-0458">Lysosome</keyword>
<dbReference type="AlphaFoldDB" id="A0A1Y2AK37"/>
<gene>
    <name evidence="7" type="ORF">LY90DRAFT_675663</name>
</gene>
<comment type="subcellular location">
    <subcellularLocation>
        <location evidence="1">Lysosome membrane</location>
        <topology evidence="1">Lipid-anchor</topology>
        <orientation evidence="1">Cytoplasmic side</orientation>
    </subcellularLocation>
</comment>
<evidence type="ECO:0000313" key="7">
    <source>
        <dbReference type="EMBL" id="ORY22929.1"/>
    </source>
</evidence>
<comment type="caution">
    <text evidence="7">The sequence shown here is derived from an EMBL/GenBank/DDBJ whole genome shotgun (WGS) entry which is preliminary data.</text>
</comment>
<protein>
    <recommendedName>
        <fullName evidence="3">BLOC-1-related complex subunit 5</fullName>
    </recommendedName>
</protein>
<evidence type="ECO:0000256" key="1">
    <source>
        <dbReference type="ARBA" id="ARBA00004122"/>
    </source>
</evidence>
<keyword evidence="6" id="KW-0449">Lipoprotein</keyword>
<organism evidence="7 8">
    <name type="scientific">Neocallimastix californiae</name>
    <dbReference type="NCBI Taxonomy" id="1754190"/>
    <lineage>
        <taxon>Eukaryota</taxon>
        <taxon>Fungi</taxon>
        <taxon>Fungi incertae sedis</taxon>
        <taxon>Chytridiomycota</taxon>
        <taxon>Chytridiomycota incertae sedis</taxon>
        <taxon>Neocallimastigomycetes</taxon>
        <taxon>Neocallimastigales</taxon>
        <taxon>Neocallimastigaceae</taxon>
        <taxon>Neocallimastix</taxon>
    </lineage>
</organism>
<name>A0A1Y2AK37_9FUNG</name>
<evidence type="ECO:0000256" key="4">
    <source>
        <dbReference type="ARBA" id="ARBA00023136"/>
    </source>
</evidence>
<dbReference type="OrthoDB" id="2132733at2759"/>
<evidence type="ECO:0000313" key="8">
    <source>
        <dbReference type="Proteomes" id="UP000193920"/>
    </source>
</evidence>
<dbReference type="PANTHER" id="PTHR31634">
    <property type="entry name" value="BLOC-1-RELATED COMPLEX SUBUNIT 5"/>
    <property type="match status" value="1"/>
</dbReference>
<keyword evidence="8" id="KW-1185">Reference proteome</keyword>
<proteinExistence type="inferred from homology"/>
<comment type="similarity">
    <text evidence="2">Belongs to the BORCS5 family.</text>
</comment>
<evidence type="ECO:0000256" key="3">
    <source>
        <dbReference type="ARBA" id="ARBA00022300"/>
    </source>
</evidence>